<dbReference type="RefSeq" id="WP_279573198.1">
    <property type="nucleotide sequence ID" value="NZ_LWID01000001.1"/>
</dbReference>
<evidence type="ECO:0000313" key="2">
    <source>
        <dbReference type="Proteomes" id="UP001155500"/>
    </source>
</evidence>
<dbReference type="EMBL" id="LWID01000001">
    <property type="protein sequence ID" value="MDG6895830.1"/>
    <property type="molecule type" value="Genomic_DNA"/>
</dbReference>
<dbReference type="AlphaFoldDB" id="A0A9X4SIM8"/>
<comment type="caution">
    <text evidence="1">The sequence shown here is derived from an EMBL/GenBank/DDBJ whole genome shotgun (WGS) entry which is preliminary data.</text>
</comment>
<name>A0A9X4SIM8_9PAST</name>
<dbReference type="Proteomes" id="UP001155500">
    <property type="component" value="Unassembled WGS sequence"/>
</dbReference>
<dbReference type="InterPro" id="IPR011989">
    <property type="entry name" value="ARM-like"/>
</dbReference>
<keyword evidence="2" id="KW-1185">Reference proteome</keyword>
<evidence type="ECO:0008006" key="3">
    <source>
        <dbReference type="Google" id="ProtNLM"/>
    </source>
</evidence>
<gene>
    <name evidence="1" type="ORF">A6A20_09380</name>
</gene>
<dbReference type="InterPro" id="IPR016024">
    <property type="entry name" value="ARM-type_fold"/>
</dbReference>
<protein>
    <recommendedName>
        <fullName evidence="3">HEAT repeat protein</fullName>
    </recommendedName>
</protein>
<reference evidence="1" key="1">
    <citation type="submission" date="2016-03" db="EMBL/GenBank/DDBJ databases">
        <title>Co-evolution between Pasteurellaceae and their hosts.</title>
        <authorList>
            <person name="Hansen M.J."/>
            <person name="Bojesen A.M."/>
            <person name="Planet P."/>
        </authorList>
    </citation>
    <scope>NUCLEOTIDE SEQUENCE</scope>
    <source>
        <strain evidence="1">146/S8/89</strain>
    </source>
</reference>
<accession>A0A9X4SIM8</accession>
<sequence length="236" mass="28063">MFKQQLEFNKFITLFNELEKSDSFKQHNEFAQHLLTYDHIEAYKLHLYFIENCQNADFHDLLCRTFTKRHHNATSYLLNYLSSNNNINKNLLADIIQILGIMREHRILPYLTQWIKHNDELIRCKAIIVLGWLGYKNELKYLSDIMSSNEIDYLRGYCASAMRQIFFNHSNLKQDIINILVEKLEYENTEIVKALIILALQDICNRKFGLKENYQGEISGNIDKAKQKFLEFIENN</sequence>
<dbReference type="Gene3D" id="1.25.10.10">
    <property type="entry name" value="Leucine-rich Repeat Variant"/>
    <property type="match status" value="1"/>
</dbReference>
<organism evidence="1 2">
    <name type="scientific">Volucribacter amazonae</name>
    <dbReference type="NCBI Taxonomy" id="256731"/>
    <lineage>
        <taxon>Bacteria</taxon>
        <taxon>Pseudomonadati</taxon>
        <taxon>Pseudomonadota</taxon>
        <taxon>Gammaproteobacteria</taxon>
        <taxon>Pasteurellales</taxon>
        <taxon>Pasteurellaceae</taxon>
        <taxon>Volucribacter</taxon>
    </lineage>
</organism>
<dbReference type="Pfam" id="PF13646">
    <property type="entry name" value="HEAT_2"/>
    <property type="match status" value="1"/>
</dbReference>
<evidence type="ECO:0000313" key="1">
    <source>
        <dbReference type="EMBL" id="MDG6895830.1"/>
    </source>
</evidence>
<proteinExistence type="predicted"/>
<dbReference type="SUPFAM" id="SSF48371">
    <property type="entry name" value="ARM repeat"/>
    <property type="match status" value="1"/>
</dbReference>